<evidence type="ECO:0000313" key="2">
    <source>
        <dbReference type="Proteomes" id="UP000076842"/>
    </source>
</evidence>
<proteinExistence type="predicted"/>
<dbReference type="InParanoid" id="A0A165F0Q5"/>
<evidence type="ECO:0000313" key="1">
    <source>
        <dbReference type="EMBL" id="KZT55940.1"/>
    </source>
</evidence>
<reference evidence="1 2" key="1">
    <citation type="journal article" date="2016" name="Mol. Biol. Evol.">
        <title>Comparative Genomics of Early-Diverging Mushroom-Forming Fungi Provides Insights into the Origins of Lignocellulose Decay Capabilities.</title>
        <authorList>
            <person name="Nagy L.G."/>
            <person name="Riley R."/>
            <person name="Tritt A."/>
            <person name="Adam C."/>
            <person name="Daum C."/>
            <person name="Floudas D."/>
            <person name="Sun H."/>
            <person name="Yadav J.S."/>
            <person name="Pangilinan J."/>
            <person name="Larsson K.H."/>
            <person name="Matsuura K."/>
            <person name="Barry K."/>
            <person name="Labutti K."/>
            <person name="Kuo R."/>
            <person name="Ohm R.A."/>
            <person name="Bhattacharya S.S."/>
            <person name="Shirouzu T."/>
            <person name="Yoshinaga Y."/>
            <person name="Martin F.M."/>
            <person name="Grigoriev I.V."/>
            <person name="Hibbett D.S."/>
        </authorList>
    </citation>
    <scope>NUCLEOTIDE SEQUENCE [LARGE SCALE GENOMIC DNA]</scope>
    <source>
        <strain evidence="1 2">HHB12733</strain>
    </source>
</reference>
<protein>
    <submittedName>
        <fullName evidence="1">Uncharacterized protein</fullName>
    </submittedName>
</protein>
<gene>
    <name evidence="1" type="ORF">CALCODRAFT_336596</name>
</gene>
<dbReference type="EMBL" id="KV423986">
    <property type="protein sequence ID" value="KZT55940.1"/>
    <property type="molecule type" value="Genomic_DNA"/>
</dbReference>
<organism evidence="1 2">
    <name type="scientific">Calocera cornea HHB12733</name>
    <dbReference type="NCBI Taxonomy" id="1353952"/>
    <lineage>
        <taxon>Eukaryota</taxon>
        <taxon>Fungi</taxon>
        <taxon>Dikarya</taxon>
        <taxon>Basidiomycota</taxon>
        <taxon>Agaricomycotina</taxon>
        <taxon>Dacrymycetes</taxon>
        <taxon>Dacrymycetales</taxon>
        <taxon>Dacrymycetaceae</taxon>
        <taxon>Calocera</taxon>
    </lineage>
</organism>
<dbReference type="Proteomes" id="UP000076842">
    <property type="component" value="Unassembled WGS sequence"/>
</dbReference>
<dbReference type="AlphaFoldDB" id="A0A165F0Q5"/>
<name>A0A165F0Q5_9BASI</name>
<keyword evidence="2" id="KW-1185">Reference proteome</keyword>
<accession>A0A165F0Q5</accession>
<sequence>MGAGSGRRAAGNLTVLPCWPLGILLRGQKTTARSVARPLDLVVTQLGPHYSLHTTCFEKVQLDDMARSFPREPLQCDAVARFGLRKTTTNDLLPSMPATRAYSVSLPEVVARRQWRGVQSRLAHLMHRCPCRRTGTTHSGHS</sequence>